<keyword evidence="3" id="KW-1185">Reference proteome</keyword>
<evidence type="ECO:0000313" key="3">
    <source>
        <dbReference type="Proteomes" id="UP000176998"/>
    </source>
</evidence>
<reference evidence="2 3" key="1">
    <citation type="submission" date="2016-09" db="EMBL/GenBank/DDBJ databases">
        <authorList>
            <person name="Capua I."/>
            <person name="De Benedictis P."/>
            <person name="Joannis T."/>
            <person name="Lombin L.H."/>
            <person name="Cattoli G."/>
        </authorList>
    </citation>
    <scope>NUCLEOTIDE SEQUENCE [LARGE SCALE GENOMIC DNA]</scope>
    <source>
        <strain evidence="2 3">IMI 309357</strain>
    </source>
</reference>
<dbReference type="GeneID" id="34562121"/>
<dbReference type="PROSITE" id="PS51186">
    <property type="entry name" value="GNAT"/>
    <property type="match status" value="1"/>
</dbReference>
<sequence>MSSNSGTPYIFSPADHTHLIPYLAALHAGCISSDRTLATFLPPLSHEKLLGWWKDRIAEVTAGTRMMLILLDESDPGTKFKGTELMGVVMLSMPYSETGPFRGFVEKLLISPKFRRRGGARILMSALEGEAIRMRRTLLMLDTEVGSPAEDVCRKFGYVEVGRIPNYGISPAVPRQLKDQIFFYKQLST</sequence>
<dbReference type="Gene3D" id="3.40.630.30">
    <property type="match status" value="1"/>
</dbReference>
<comment type="caution">
    <text evidence="2">The sequence shown here is derived from an EMBL/GenBank/DDBJ whole genome shotgun (WGS) entry which is preliminary data.</text>
</comment>
<evidence type="ECO:0000259" key="1">
    <source>
        <dbReference type="PROSITE" id="PS51186"/>
    </source>
</evidence>
<feature type="domain" description="N-acetyltransferase" evidence="1">
    <location>
        <begin position="39"/>
        <end position="180"/>
    </location>
</feature>
<dbReference type="EMBL" id="MJBS01000079">
    <property type="protein sequence ID" value="OHE95697.1"/>
    <property type="molecule type" value="Genomic_DNA"/>
</dbReference>
<evidence type="ECO:0000313" key="2">
    <source>
        <dbReference type="EMBL" id="OHE95697.1"/>
    </source>
</evidence>
<dbReference type="OrthoDB" id="41532at2759"/>
<dbReference type="RefSeq" id="XP_022472858.1">
    <property type="nucleotide sequence ID" value="XM_022620611.1"/>
</dbReference>
<accession>A0A1G4B2T0</accession>
<dbReference type="CDD" id="cd04301">
    <property type="entry name" value="NAT_SF"/>
    <property type="match status" value="1"/>
</dbReference>
<dbReference type="AlphaFoldDB" id="A0A1G4B2T0"/>
<dbReference type="STRING" id="1209926.A0A1G4B2T0"/>
<dbReference type="SUPFAM" id="SSF55729">
    <property type="entry name" value="Acyl-CoA N-acyltransferases (Nat)"/>
    <property type="match status" value="1"/>
</dbReference>
<organism evidence="2 3">
    <name type="scientific">Colletotrichum orchidophilum</name>
    <dbReference type="NCBI Taxonomy" id="1209926"/>
    <lineage>
        <taxon>Eukaryota</taxon>
        <taxon>Fungi</taxon>
        <taxon>Dikarya</taxon>
        <taxon>Ascomycota</taxon>
        <taxon>Pezizomycotina</taxon>
        <taxon>Sordariomycetes</taxon>
        <taxon>Hypocreomycetidae</taxon>
        <taxon>Glomerellales</taxon>
        <taxon>Glomerellaceae</taxon>
        <taxon>Colletotrichum</taxon>
    </lineage>
</organism>
<name>A0A1G4B2T0_9PEZI</name>
<proteinExistence type="predicted"/>
<gene>
    <name evidence="2" type="ORF">CORC01_08981</name>
</gene>
<protein>
    <submittedName>
        <fullName evidence="2">Acetyltransferase</fullName>
    </submittedName>
</protein>
<dbReference type="Pfam" id="PF00583">
    <property type="entry name" value="Acetyltransf_1"/>
    <property type="match status" value="1"/>
</dbReference>
<dbReference type="GO" id="GO:0016747">
    <property type="term" value="F:acyltransferase activity, transferring groups other than amino-acyl groups"/>
    <property type="evidence" value="ECO:0007669"/>
    <property type="project" value="InterPro"/>
</dbReference>
<dbReference type="InterPro" id="IPR016181">
    <property type="entry name" value="Acyl_CoA_acyltransferase"/>
</dbReference>
<dbReference type="Proteomes" id="UP000176998">
    <property type="component" value="Unassembled WGS sequence"/>
</dbReference>
<keyword evidence="2" id="KW-0808">Transferase</keyword>
<dbReference type="InterPro" id="IPR000182">
    <property type="entry name" value="GNAT_dom"/>
</dbReference>